<protein>
    <submittedName>
        <fullName evidence="5">EAL domain-containing protein</fullName>
    </submittedName>
</protein>
<dbReference type="InterPro" id="IPR035919">
    <property type="entry name" value="EAL_sf"/>
</dbReference>
<accession>A0ABV8A0R8</accession>
<dbReference type="PROSITE" id="PS50887">
    <property type="entry name" value="GGDEF"/>
    <property type="match status" value="1"/>
</dbReference>
<dbReference type="InterPro" id="IPR011006">
    <property type="entry name" value="CheY-like_superfamily"/>
</dbReference>
<dbReference type="SMART" id="SM00052">
    <property type="entry name" value="EAL"/>
    <property type="match status" value="1"/>
</dbReference>
<dbReference type="InterPro" id="IPR001633">
    <property type="entry name" value="EAL_dom"/>
</dbReference>
<dbReference type="PANTHER" id="PTHR33121:SF70">
    <property type="entry name" value="SIGNALING PROTEIN YKOW"/>
    <property type="match status" value="1"/>
</dbReference>
<gene>
    <name evidence="5" type="ORF">ACFOOG_14110</name>
</gene>
<feature type="domain" description="GGDEF" evidence="4">
    <location>
        <begin position="351"/>
        <end position="477"/>
    </location>
</feature>
<dbReference type="SUPFAM" id="SSF52172">
    <property type="entry name" value="CheY-like"/>
    <property type="match status" value="1"/>
</dbReference>
<evidence type="ECO:0000259" key="2">
    <source>
        <dbReference type="PROSITE" id="PS50110"/>
    </source>
</evidence>
<dbReference type="InterPro" id="IPR000160">
    <property type="entry name" value="GGDEF_dom"/>
</dbReference>
<dbReference type="SMART" id="SM00448">
    <property type="entry name" value="REC"/>
    <property type="match status" value="1"/>
</dbReference>
<dbReference type="SMART" id="SM00267">
    <property type="entry name" value="GGDEF"/>
    <property type="match status" value="1"/>
</dbReference>
<dbReference type="Gene3D" id="3.20.20.450">
    <property type="entry name" value="EAL domain"/>
    <property type="match status" value="1"/>
</dbReference>
<sequence length="741" mass="83059">MTTPKPVSDELVFAAEPERLEPSERAHTFWQVLIADDDPEIHQVTRLALNGLEILGRPLNFISAYSAEETLKILRQHPDIALVLLDVVMEHDNAGLHAVEQIRQELNNHDIRIILRTGQPGYAPEERVVLDYDINDYKTKSELTRAHLVTAVVAAIRSYQQISTINQNRHGLQKIIHAGISLMEITSLQGFADGVVTQIASLLGLRAEGVLCARIDDSGHEGERVHVIGSAGQYAEFLQCELSALPDPYIVQQIETCLTEQQHQFAEQDTTLFVGSGRHAAAVFIRSQRAIAEQDRQLIEVFLHNITIGYENITLFQQLRHAAYIDPLTRLPNRNEFIRLLEEQARQENTDAYVAVLIDLDHFSDINDGLGQETGNVLLQAVAKRLQSALGDVVLARVDADVFGLVGPAERLQPDRLLALFELAFTVLGQALPVGITMGLARFSTLGQHGLTILKRTNIALNMAKKQSDHRFVYYDPNMERATEQRIEMTHALRKAYADEALCVWYQPQIDLANREVIGLEALLRWPQADGSMIGPDVFIPVAEYSGLIIELGEWVLNQACLMLKRLEHAGHRNLRIAVNVSMPQFRQTEFPAQVARHLKYHGVNPQQIELEITESVIMDEPDTVVNVLRKLKTLGVQIALDDFGTGFSSLNYLRQLPLDRIKVDRSFVQALDRPSGAIIAETIVRLGQRLKLHTIAEGIETERQELLMRAMNCAEAQGFLYAKPLPADELMAFLAKCPKP</sequence>
<dbReference type="InterPro" id="IPR029787">
    <property type="entry name" value="Nucleotide_cyclase"/>
</dbReference>
<organism evidence="5 6">
    <name type="scientific">Saccharospirillum mangrovi</name>
    <dbReference type="NCBI Taxonomy" id="2161747"/>
    <lineage>
        <taxon>Bacteria</taxon>
        <taxon>Pseudomonadati</taxon>
        <taxon>Pseudomonadota</taxon>
        <taxon>Gammaproteobacteria</taxon>
        <taxon>Oceanospirillales</taxon>
        <taxon>Saccharospirillaceae</taxon>
        <taxon>Saccharospirillum</taxon>
    </lineage>
</organism>
<dbReference type="PROSITE" id="PS50883">
    <property type="entry name" value="EAL"/>
    <property type="match status" value="1"/>
</dbReference>
<keyword evidence="1" id="KW-0597">Phosphoprotein</keyword>
<dbReference type="Gene3D" id="3.30.70.270">
    <property type="match status" value="1"/>
</dbReference>
<dbReference type="Gene3D" id="3.40.50.2300">
    <property type="match status" value="1"/>
</dbReference>
<dbReference type="SUPFAM" id="SSF55073">
    <property type="entry name" value="Nucleotide cyclase"/>
    <property type="match status" value="1"/>
</dbReference>
<dbReference type="Pfam" id="PF00563">
    <property type="entry name" value="EAL"/>
    <property type="match status" value="1"/>
</dbReference>
<evidence type="ECO:0000259" key="3">
    <source>
        <dbReference type="PROSITE" id="PS50883"/>
    </source>
</evidence>
<dbReference type="Pfam" id="PF11849">
    <property type="entry name" value="DUF3369"/>
    <property type="match status" value="1"/>
</dbReference>
<dbReference type="PROSITE" id="PS50110">
    <property type="entry name" value="RESPONSE_REGULATORY"/>
    <property type="match status" value="1"/>
</dbReference>
<dbReference type="RefSeq" id="WP_380697792.1">
    <property type="nucleotide sequence ID" value="NZ_JBHRYR010000004.1"/>
</dbReference>
<feature type="modified residue" description="4-aspartylphosphate" evidence="1">
    <location>
        <position position="86"/>
    </location>
</feature>
<feature type="domain" description="EAL" evidence="3">
    <location>
        <begin position="486"/>
        <end position="739"/>
    </location>
</feature>
<keyword evidence="6" id="KW-1185">Reference proteome</keyword>
<evidence type="ECO:0000259" key="4">
    <source>
        <dbReference type="PROSITE" id="PS50887"/>
    </source>
</evidence>
<dbReference type="InterPro" id="IPR043128">
    <property type="entry name" value="Rev_trsase/Diguanyl_cyclase"/>
</dbReference>
<evidence type="ECO:0000313" key="5">
    <source>
        <dbReference type="EMBL" id="MFC3853975.1"/>
    </source>
</evidence>
<dbReference type="Pfam" id="PF00072">
    <property type="entry name" value="Response_reg"/>
    <property type="match status" value="1"/>
</dbReference>
<feature type="domain" description="Response regulatory" evidence="2">
    <location>
        <begin position="31"/>
        <end position="155"/>
    </location>
</feature>
<dbReference type="InterPro" id="IPR001789">
    <property type="entry name" value="Sig_transdc_resp-reg_receiver"/>
</dbReference>
<dbReference type="PANTHER" id="PTHR33121">
    <property type="entry name" value="CYCLIC DI-GMP PHOSPHODIESTERASE PDEF"/>
    <property type="match status" value="1"/>
</dbReference>
<dbReference type="Pfam" id="PF00990">
    <property type="entry name" value="GGDEF"/>
    <property type="match status" value="1"/>
</dbReference>
<evidence type="ECO:0000313" key="6">
    <source>
        <dbReference type="Proteomes" id="UP001595617"/>
    </source>
</evidence>
<dbReference type="CDD" id="cd00156">
    <property type="entry name" value="REC"/>
    <property type="match status" value="1"/>
</dbReference>
<dbReference type="NCBIfam" id="TIGR00254">
    <property type="entry name" value="GGDEF"/>
    <property type="match status" value="1"/>
</dbReference>
<reference evidence="6" key="1">
    <citation type="journal article" date="2019" name="Int. J. Syst. Evol. Microbiol.">
        <title>The Global Catalogue of Microorganisms (GCM) 10K type strain sequencing project: providing services to taxonomists for standard genome sequencing and annotation.</title>
        <authorList>
            <consortium name="The Broad Institute Genomics Platform"/>
            <consortium name="The Broad Institute Genome Sequencing Center for Infectious Disease"/>
            <person name="Wu L."/>
            <person name="Ma J."/>
        </authorList>
    </citation>
    <scope>NUCLEOTIDE SEQUENCE [LARGE SCALE GENOMIC DNA]</scope>
    <source>
        <strain evidence="6">IBRC 10765</strain>
    </source>
</reference>
<dbReference type="InterPro" id="IPR050706">
    <property type="entry name" value="Cyclic-di-GMP_PDE-like"/>
</dbReference>
<dbReference type="CDD" id="cd01948">
    <property type="entry name" value="EAL"/>
    <property type="match status" value="1"/>
</dbReference>
<dbReference type="InterPro" id="IPR021800">
    <property type="entry name" value="DUF3369"/>
</dbReference>
<proteinExistence type="predicted"/>
<dbReference type="CDD" id="cd01949">
    <property type="entry name" value="GGDEF"/>
    <property type="match status" value="1"/>
</dbReference>
<dbReference type="EMBL" id="JBHRYR010000004">
    <property type="protein sequence ID" value="MFC3853975.1"/>
    <property type="molecule type" value="Genomic_DNA"/>
</dbReference>
<dbReference type="Proteomes" id="UP001595617">
    <property type="component" value="Unassembled WGS sequence"/>
</dbReference>
<evidence type="ECO:0000256" key="1">
    <source>
        <dbReference type="PROSITE-ProRule" id="PRU00169"/>
    </source>
</evidence>
<comment type="caution">
    <text evidence="5">The sequence shown here is derived from an EMBL/GenBank/DDBJ whole genome shotgun (WGS) entry which is preliminary data.</text>
</comment>
<dbReference type="SUPFAM" id="SSF141868">
    <property type="entry name" value="EAL domain-like"/>
    <property type="match status" value="1"/>
</dbReference>
<name>A0ABV8A0R8_9GAMM</name>